<dbReference type="AlphaFoldDB" id="A0A0A9FGE9"/>
<protein>
    <submittedName>
        <fullName evidence="1">Uncharacterized protein</fullName>
    </submittedName>
</protein>
<reference evidence="1" key="2">
    <citation type="journal article" date="2015" name="Data Brief">
        <title>Shoot transcriptome of the giant reed, Arundo donax.</title>
        <authorList>
            <person name="Barrero R.A."/>
            <person name="Guerrero F.D."/>
            <person name="Moolhuijzen P."/>
            <person name="Goolsby J.A."/>
            <person name="Tidwell J."/>
            <person name="Bellgard S.E."/>
            <person name="Bellgard M.I."/>
        </authorList>
    </citation>
    <scope>NUCLEOTIDE SEQUENCE</scope>
    <source>
        <tissue evidence="1">Shoot tissue taken approximately 20 cm above the soil surface</tissue>
    </source>
</reference>
<name>A0A0A9FGE9_ARUDO</name>
<proteinExistence type="predicted"/>
<evidence type="ECO:0000313" key="1">
    <source>
        <dbReference type="EMBL" id="JAE11422.1"/>
    </source>
</evidence>
<reference evidence="1" key="1">
    <citation type="submission" date="2014-09" db="EMBL/GenBank/DDBJ databases">
        <authorList>
            <person name="Magalhaes I.L.F."/>
            <person name="Oliveira U."/>
            <person name="Santos F.R."/>
            <person name="Vidigal T.H.D.A."/>
            <person name="Brescovit A.D."/>
            <person name="Santos A.J."/>
        </authorList>
    </citation>
    <scope>NUCLEOTIDE SEQUENCE</scope>
    <source>
        <tissue evidence="1">Shoot tissue taken approximately 20 cm above the soil surface</tissue>
    </source>
</reference>
<sequence length="85" mass="9842">MLLERYPDVTLKHQHDHIYTLQFQPLRKQLKQNKSLLHHTIKDSSRSKPFPVHQNGPTSYSCTLGLDQTKTMITHLKCSAGTLIF</sequence>
<dbReference type="EMBL" id="GBRH01186474">
    <property type="protein sequence ID" value="JAE11422.1"/>
    <property type="molecule type" value="Transcribed_RNA"/>
</dbReference>
<organism evidence="1">
    <name type="scientific">Arundo donax</name>
    <name type="common">Giant reed</name>
    <name type="synonym">Donax arundinaceus</name>
    <dbReference type="NCBI Taxonomy" id="35708"/>
    <lineage>
        <taxon>Eukaryota</taxon>
        <taxon>Viridiplantae</taxon>
        <taxon>Streptophyta</taxon>
        <taxon>Embryophyta</taxon>
        <taxon>Tracheophyta</taxon>
        <taxon>Spermatophyta</taxon>
        <taxon>Magnoliopsida</taxon>
        <taxon>Liliopsida</taxon>
        <taxon>Poales</taxon>
        <taxon>Poaceae</taxon>
        <taxon>PACMAD clade</taxon>
        <taxon>Arundinoideae</taxon>
        <taxon>Arundineae</taxon>
        <taxon>Arundo</taxon>
    </lineage>
</organism>
<accession>A0A0A9FGE9</accession>